<feature type="region of interest" description="Disordered" evidence="13">
    <location>
        <begin position="31"/>
        <end position="51"/>
    </location>
</feature>
<reference evidence="15 16" key="1">
    <citation type="submission" date="2019-08" db="EMBL/GenBank/DDBJ databases">
        <authorList>
            <person name="Alioto T."/>
            <person name="Alioto T."/>
            <person name="Gomez Garrido J."/>
        </authorList>
    </citation>
    <scope>NUCLEOTIDE SEQUENCE [LARGE SCALE GENOMIC DNA]</scope>
</reference>
<evidence type="ECO:0000313" key="15">
    <source>
        <dbReference type="EMBL" id="VVC45087.1"/>
    </source>
</evidence>
<dbReference type="GO" id="GO:0004693">
    <property type="term" value="F:cyclin-dependent protein serine/threonine kinase activity"/>
    <property type="evidence" value="ECO:0007669"/>
    <property type="project" value="UniProtKB-EC"/>
</dbReference>
<dbReference type="FunFam" id="1.10.510.10:FF:000203">
    <property type="entry name" value="Cyclin-dependent kinase 9"/>
    <property type="match status" value="1"/>
</dbReference>
<dbReference type="SUPFAM" id="SSF56112">
    <property type="entry name" value="Protein kinase-like (PK-like)"/>
    <property type="match status" value="1"/>
</dbReference>
<evidence type="ECO:0000256" key="4">
    <source>
        <dbReference type="ARBA" id="ARBA00022679"/>
    </source>
</evidence>
<evidence type="ECO:0000256" key="11">
    <source>
        <dbReference type="PROSITE-ProRule" id="PRU10141"/>
    </source>
</evidence>
<dbReference type="Pfam" id="PF00069">
    <property type="entry name" value="Pkinase"/>
    <property type="match status" value="1"/>
</dbReference>
<gene>
    <name evidence="15" type="ORF">CINCED_3A022778</name>
</gene>
<dbReference type="InterPro" id="IPR017441">
    <property type="entry name" value="Protein_kinase_ATP_BS"/>
</dbReference>
<accession>A0A5E4NJK2</accession>
<organism evidence="15 16">
    <name type="scientific">Cinara cedri</name>
    <dbReference type="NCBI Taxonomy" id="506608"/>
    <lineage>
        <taxon>Eukaryota</taxon>
        <taxon>Metazoa</taxon>
        <taxon>Ecdysozoa</taxon>
        <taxon>Arthropoda</taxon>
        <taxon>Hexapoda</taxon>
        <taxon>Insecta</taxon>
        <taxon>Pterygota</taxon>
        <taxon>Neoptera</taxon>
        <taxon>Paraneoptera</taxon>
        <taxon>Hemiptera</taxon>
        <taxon>Sternorrhyncha</taxon>
        <taxon>Aphidomorpha</taxon>
        <taxon>Aphidoidea</taxon>
        <taxon>Aphididae</taxon>
        <taxon>Lachninae</taxon>
        <taxon>Cinara</taxon>
    </lineage>
</organism>
<keyword evidence="5 11" id="KW-0547">Nucleotide-binding</keyword>
<dbReference type="GO" id="GO:0008353">
    <property type="term" value="F:RNA polymerase II CTD heptapeptide repeat kinase activity"/>
    <property type="evidence" value="ECO:0007669"/>
    <property type="project" value="TreeGrafter"/>
</dbReference>
<comment type="catalytic activity">
    <reaction evidence="10">
        <text>L-seryl-[protein] + ATP = O-phospho-L-seryl-[protein] + ADP + H(+)</text>
        <dbReference type="Rhea" id="RHEA:17989"/>
        <dbReference type="Rhea" id="RHEA-COMP:9863"/>
        <dbReference type="Rhea" id="RHEA-COMP:11604"/>
        <dbReference type="ChEBI" id="CHEBI:15378"/>
        <dbReference type="ChEBI" id="CHEBI:29999"/>
        <dbReference type="ChEBI" id="CHEBI:30616"/>
        <dbReference type="ChEBI" id="CHEBI:83421"/>
        <dbReference type="ChEBI" id="CHEBI:456216"/>
        <dbReference type="EC" id="2.7.11.22"/>
    </reaction>
</comment>
<dbReference type="EMBL" id="CABPRJ010002394">
    <property type="protein sequence ID" value="VVC45087.1"/>
    <property type="molecule type" value="Genomic_DNA"/>
</dbReference>
<dbReference type="AlphaFoldDB" id="A0A5E4NJK2"/>
<dbReference type="PROSITE" id="PS50011">
    <property type="entry name" value="PROTEIN_KINASE_DOM"/>
    <property type="match status" value="1"/>
</dbReference>
<evidence type="ECO:0000256" key="5">
    <source>
        <dbReference type="ARBA" id="ARBA00022741"/>
    </source>
</evidence>
<keyword evidence="6 15" id="KW-0418">Kinase</keyword>
<dbReference type="InterPro" id="IPR008271">
    <property type="entry name" value="Ser/Thr_kinase_AS"/>
</dbReference>
<evidence type="ECO:0000256" key="6">
    <source>
        <dbReference type="ARBA" id="ARBA00022777"/>
    </source>
</evidence>
<dbReference type="InterPro" id="IPR000719">
    <property type="entry name" value="Prot_kinase_dom"/>
</dbReference>
<keyword evidence="3 12" id="KW-0723">Serine/threonine-protein kinase</keyword>
<keyword evidence="16" id="KW-1185">Reference proteome</keyword>
<dbReference type="Gene3D" id="3.30.200.20">
    <property type="entry name" value="Phosphorylase Kinase, domain 1"/>
    <property type="match status" value="1"/>
</dbReference>
<evidence type="ECO:0000256" key="10">
    <source>
        <dbReference type="ARBA" id="ARBA00048367"/>
    </source>
</evidence>
<feature type="domain" description="Protein kinase" evidence="14">
    <location>
        <begin position="76"/>
        <end position="374"/>
    </location>
</feature>
<keyword evidence="7 11" id="KW-0067">ATP-binding</keyword>
<feature type="binding site" evidence="11">
    <location>
        <position position="107"/>
    </location>
    <ligand>
        <name>ATP</name>
        <dbReference type="ChEBI" id="CHEBI:30616"/>
    </ligand>
</feature>
<dbReference type="GO" id="GO:0005524">
    <property type="term" value="F:ATP binding"/>
    <property type="evidence" value="ECO:0007669"/>
    <property type="project" value="UniProtKB-UniRule"/>
</dbReference>
<dbReference type="Proteomes" id="UP000325440">
    <property type="component" value="Unassembled WGS sequence"/>
</dbReference>
<evidence type="ECO:0000256" key="8">
    <source>
        <dbReference type="ARBA" id="ARBA00023242"/>
    </source>
</evidence>
<comment type="subcellular location">
    <subcellularLocation>
        <location evidence="1">Nucleus</location>
    </subcellularLocation>
</comment>
<dbReference type="InterPro" id="IPR011009">
    <property type="entry name" value="Kinase-like_dom_sf"/>
</dbReference>
<dbReference type="SMART" id="SM00220">
    <property type="entry name" value="S_TKc"/>
    <property type="match status" value="1"/>
</dbReference>
<dbReference type="InterPro" id="IPR050108">
    <property type="entry name" value="CDK"/>
</dbReference>
<dbReference type="GO" id="GO:0005634">
    <property type="term" value="C:nucleus"/>
    <property type="evidence" value="ECO:0007669"/>
    <property type="project" value="UniProtKB-SubCell"/>
</dbReference>
<evidence type="ECO:0000256" key="12">
    <source>
        <dbReference type="RuleBase" id="RU000304"/>
    </source>
</evidence>
<dbReference type="PANTHER" id="PTHR24056">
    <property type="entry name" value="CELL DIVISION PROTEIN KINASE"/>
    <property type="match status" value="1"/>
</dbReference>
<comment type="catalytic activity">
    <reaction evidence="9">
        <text>L-threonyl-[protein] + ATP = O-phospho-L-threonyl-[protein] + ADP + H(+)</text>
        <dbReference type="Rhea" id="RHEA:46608"/>
        <dbReference type="Rhea" id="RHEA-COMP:11060"/>
        <dbReference type="Rhea" id="RHEA-COMP:11605"/>
        <dbReference type="ChEBI" id="CHEBI:15378"/>
        <dbReference type="ChEBI" id="CHEBI:30013"/>
        <dbReference type="ChEBI" id="CHEBI:30616"/>
        <dbReference type="ChEBI" id="CHEBI:61977"/>
        <dbReference type="ChEBI" id="CHEBI:456216"/>
        <dbReference type="EC" id="2.7.11.22"/>
    </reaction>
</comment>
<evidence type="ECO:0000313" key="16">
    <source>
        <dbReference type="Proteomes" id="UP000325440"/>
    </source>
</evidence>
<name>A0A5E4NJK2_9HEMI</name>
<evidence type="ECO:0000256" key="3">
    <source>
        <dbReference type="ARBA" id="ARBA00022527"/>
    </source>
</evidence>
<dbReference type="Gene3D" id="1.10.510.10">
    <property type="entry name" value="Transferase(Phosphotransferase) domain 1"/>
    <property type="match status" value="1"/>
</dbReference>
<dbReference type="PROSITE" id="PS00107">
    <property type="entry name" value="PROTEIN_KINASE_ATP"/>
    <property type="match status" value="1"/>
</dbReference>
<evidence type="ECO:0000256" key="1">
    <source>
        <dbReference type="ARBA" id="ARBA00004123"/>
    </source>
</evidence>
<dbReference type="PANTHER" id="PTHR24056:SF233">
    <property type="entry name" value="CYCLIN-DEPENDENT KINASE 9"/>
    <property type="match status" value="1"/>
</dbReference>
<comment type="similarity">
    <text evidence="2">Belongs to the protein kinase superfamily. CMGC Ser/Thr protein kinase family. CDC2/CDKX subfamily.</text>
</comment>
<evidence type="ECO:0000256" key="13">
    <source>
        <dbReference type="SAM" id="MobiDB-lite"/>
    </source>
</evidence>
<evidence type="ECO:0000259" key="14">
    <source>
        <dbReference type="PROSITE" id="PS50011"/>
    </source>
</evidence>
<proteinExistence type="inferred from homology"/>
<evidence type="ECO:0000256" key="7">
    <source>
        <dbReference type="ARBA" id="ARBA00022840"/>
    </source>
</evidence>
<evidence type="ECO:0000256" key="9">
    <source>
        <dbReference type="ARBA" id="ARBA00047811"/>
    </source>
</evidence>
<dbReference type="PROSITE" id="PS00108">
    <property type="entry name" value="PROTEIN_KINASE_ST"/>
    <property type="match status" value="1"/>
</dbReference>
<dbReference type="OrthoDB" id="204883at2759"/>
<keyword evidence="8" id="KW-0539">Nucleus</keyword>
<dbReference type="FunFam" id="3.30.200.20:FF:000124">
    <property type="entry name" value="Cyclin-dependent kinase 4"/>
    <property type="match status" value="1"/>
</dbReference>
<protein>
    <submittedName>
        <fullName evidence="15">Protein kinase domain,Protein kinase-like domain,Protein kinase, ATP binding site,Serine/threonine</fullName>
    </submittedName>
</protein>
<evidence type="ECO:0000256" key="2">
    <source>
        <dbReference type="ARBA" id="ARBA00006485"/>
    </source>
</evidence>
<sequence>MLYLYVCVPNGFRNTPNADLNGKPYDIEIYKDDEGDNWPPSSPPPTDEKRRQMKVEQAKYLENFKFPLLPTSEDTYTKIAKIGQGTFGEVYKAIKKLTQPVEHVAMKKILMENEKDGFPITALREIKLLKKIEHKNVVNLLLISTNNLDSRKISRTEFHLIFEFCEHDLAGLLANTNLKFNLAEIKDVIQQLLNGLYFIHLNKILHRDIKSANLLITKNGVLKIADFGLARAFSDVIVKRNHKYTNRVVTLWYRPPELLLGANIYGPPIDLWGVGCIMAEMWTRCPILRGNSEQSQLLAITELCGSITVDIWPKVTDLNLFNTMELPIGQKRKVKECLKPYVEDPNCLDLLDKLLTLDPDQRIDAHGALDHICFWSKPMPGGLGNAISRLQTSNYEFLVKQQKFGMVKQGPSAFAPTGLQDRIY</sequence>
<keyword evidence="4" id="KW-0808">Transferase</keyword>